<dbReference type="AlphaFoldDB" id="A0A7J7CFP9"/>
<evidence type="ECO:0000256" key="1">
    <source>
        <dbReference type="ARBA" id="ARBA00004123"/>
    </source>
</evidence>
<keyword evidence="7" id="KW-0206">Cytoskeleton</keyword>
<evidence type="ECO:0000313" key="10">
    <source>
        <dbReference type="EMBL" id="KAF5732959.1"/>
    </source>
</evidence>
<dbReference type="Pfam" id="PF03999">
    <property type="entry name" value="MAP65_ASE1"/>
    <property type="match status" value="1"/>
</dbReference>
<evidence type="ECO:0000256" key="6">
    <source>
        <dbReference type="ARBA" id="ARBA00022701"/>
    </source>
</evidence>
<dbReference type="InParanoid" id="A0A7J7CFP9"/>
<evidence type="ECO:0000256" key="3">
    <source>
        <dbReference type="ARBA" id="ARBA00006187"/>
    </source>
</evidence>
<dbReference type="InterPro" id="IPR007145">
    <property type="entry name" value="MAP65_Ase1_PRC1"/>
</dbReference>
<dbReference type="PANTHER" id="PTHR19321">
    <property type="entry name" value="PROTEIN REGULATOR OF CYTOKINESIS 1 PRC1-RELATED"/>
    <property type="match status" value="1"/>
</dbReference>
<dbReference type="FunFam" id="1.20.58.1520:FF:000002">
    <property type="entry name" value="65-kDa microtubule-associated protein 6"/>
    <property type="match status" value="1"/>
</dbReference>
<comment type="caution">
    <text evidence="10">The sequence shown here is derived from an EMBL/GenBank/DDBJ whole genome shotgun (WGS) entry which is preliminary data.</text>
</comment>
<dbReference type="EMBL" id="JAAARO010000017">
    <property type="protein sequence ID" value="KAF5732959.1"/>
    <property type="molecule type" value="Genomic_DNA"/>
</dbReference>
<comment type="subcellular location">
    <subcellularLocation>
        <location evidence="2">Cytoplasm</location>
        <location evidence="2">Cytoskeleton</location>
    </subcellularLocation>
    <subcellularLocation>
        <location evidence="1">Nucleus</location>
    </subcellularLocation>
</comment>
<proteinExistence type="inferred from homology"/>
<dbReference type="Proteomes" id="UP000593562">
    <property type="component" value="Unassembled WGS sequence"/>
</dbReference>
<gene>
    <name evidence="10" type="ORF">HS088_TW17G00492</name>
</gene>
<dbReference type="GO" id="GO:0005874">
    <property type="term" value="C:microtubule"/>
    <property type="evidence" value="ECO:0007669"/>
    <property type="project" value="UniProtKB-KW"/>
</dbReference>
<dbReference type="Gene3D" id="1.20.58.1520">
    <property type="match status" value="1"/>
</dbReference>
<accession>A0A7J7CFP9</accession>
<evidence type="ECO:0000256" key="8">
    <source>
        <dbReference type="ARBA" id="ARBA00023242"/>
    </source>
</evidence>
<evidence type="ECO:0000256" key="7">
    <source>
        <dbReference type="ARBA" id="ARBA00023212"/>
    </source>
</evidence>
<keyword evidence="5" id="KW-0597">Phosphoprotein</keyword>
<evidence type="ECO:0000256" key="2">
    <source>
        <dbReference type="ARBA" id="ARBA00004245"/>
    </source>
</evidence>
<name>A0A7J7CFP9_TRIWF</name>
<keyword evidence="4" id="KW-0963">Cytoplasm</keyword>
<reference evidence="10 11" key="1">
    <citation type="journal article" date="2020" name="Nat. Commun.">
        <title>Genome of Tripterygium wilfordii and identification of cytochrome P450 involved in triptolide biosynthesis.</title>
        <authorList>
            <person name="Tu L."/>
            <person name="Su P."/>
            <person name="Zhang Z."/>
            <person name="Gao L."/>
            <person name="Wang J."/>
            <person name="Hu T."/>
            <person name="Zhou J."/>
            <person name="Zhang Y."/>
            <person name="Zhao Y."/>
            <person name="Liu Y."/>
            <person name="Song Y."/>
            <person name="Tong Y."/>
            <person name="Lu Y."/>
            <person name="Yang J."/>
            <person name="Xu C."/>
            <person name="Jia M."/>
            <person name="Peters R.J."/>
            <person name="Huang L."/>
            <person name="Gao W."/>
        </authorList>
    </citation>
    <scope>NUCLEOTIDE SEQUENCE [LARGE SCALE GENOMIC DNA]</scope>
    <source>
        <strain evidence="11">cv. XIE 37</strain>
        <tissue evidence="10">Leaf</tissue>
    </source>
</reference>
<keyword evidence="11" id="KW-1185">Reference proteome</keyword>
<keyword evidence="8" id="KW-0539">Nucleus</keyword>
<evidence type="ECO:0000256" key="9">
    <source>
        <dbReference type="SAM" id="MobiDB-lite"/>
    </source>
</evidence>
<dbReference type="GO" id="GO:0005737">
    <property type="term" value="C:cytoplasm"/>
    <property type="evidence" value="ECO:0007669"/>
    <property type="project" value="TreeGrafter"/>
</dbReference>
<feature type="region of interest" description="Disordered" evidence="9">
    <location>
        <begin position="313"/>
        <end position="332"/>
    </location>
</feature>
<evidence type="ECO:0000256" key="4">
    <source>
        <dbReference type="ARBA" id="ARBA00022490"/>
    </source>
</evidence>
<dbReference type="PANTHER" id="PTHR19321:SF7">
    <property type="entry name" value="65-KDA MICROTUBULE-ASSOCIATED PROTEIN 3"/>
    <property type="match status" value="1"/>
</dbReference>
<dbReference type="GO" id="GO:0008017">
    <property type="term" value="F:microtubule binding"/>
    <property type="evidence" value="ECO:0007669"/>
    <property type="project" value="InterPro"/>
</dbReference>
<protein>
    <submittedName>
        <fullName evidence="10">Microtubule associated protein family protein putative isoform 1</fullName>
    </submittedName>
</protein>
<evidence type="ECO:0000313" key="11">
    <source>
        <dbReference type="Proteomes" id="UP000593562"/>
    </source>
</evidence>
<evidence type="ECO:0000256" key="5">
    <source>
        <dbReference type="ARBA" id="ARBA00022553"/>
    </source>
</evidence>
<sequence length="536" mass="60659">MDSLNSLCMVLGMNFKCKIREIHPTLDDPEVEKDITDDTIKRLGTTIQSLREIKIQRMQRLQELGTSLLELWNMMDIPIEEQCAFHNVTSNVAALEPEITEPNMLSMDFINQVKEEVTRLEQLKSSKMKEIVSKKMLVLEEMCRKTHMVTEALSALEYSVEAIESGSVDPVLLLERIDLQIAKVREEAFSRKEILEKVDKWLAACEEESWLEEYNRDDNRYNAGRGSHLALKRAEKARTVLNKIPAMVETMTLKVKAWEKERGIHFLYDGGRLLSMLVEYGNLRQEKEQERLRQRDQKRLQVQLIAEQEVLFGSKPSPTKSGKKTYRTPSGVASDRKFSLGGALFQNLKAEKVALSMHRNKRADCRNQVGSLNHQQSGGFAPKSSGKRNSEIAGHLVKKHSSRAMKTCEIQSPLIRKPLSPVSSSMMASKANIANFIEDQGKTQNGLLQTTIPNIKKQMVTPSRPVFVSDEENKTPMTMPIPVPTTPLTSIPMLVATTPATPAVSLGPKRLEHVMEQIECSFEEVRLSFVRARAQS</sequence>
<keyword evidence="6" id="KW-0493">Microtubule</keyword>
<dbReference type="GO" id="GO:0005819">
    <property type="term" value="C:spindle"/>
    <property type="evidence" value="ECO:0007669"/>
    <property type="project" value="TreeGrafter"/>
</dbReference>
<comment type="similarity">
    <text evidence="3">Belongs to the MAP65/ASE1 family.</text>
</comment>
<dbReference type="GO" id="GO:0005634">
    <property type="term" value="C:nucleus"/>
    <property type="evidence" value="ECO:0007669"/>
    <property type="project" value="UniProtKB-SubCell"/>
</dbReference>
<dbReference type="GO" id="GO:0000226">
    <property type="term" value="P:microtubule cytoskeleton organization"/>
    <property type="evidence" value="ECO:0007669"/>
    <property type="project" value="InterPro"/>
</dbReference>
<organism evidence="10 11">
    <name type="scientific">Tripterygium wilfordii</name>
    <name type="common">Thunder God vine</name>
    <dbReference type="NCBI Taxonomy" id="458696"/>
    <lineage>
        <taxon>Eukaryota</taxon>
        <taxon>Viridiplantae</taxon>
        <taxon>Streptophyta</taxon>
        <taxon>Embryophyta</taxon>
        <taxon>Tracheophyta</taxon>
        <taxon>Spermatophyta</taxon>
        <taxon>Magnoliopsida</taxon>
        <taxon>eudicotyledons</taxon>
        <taxon>Gunneridae</taxon>
        <taxon>Pentapetalae</taxon>
        <taxon>rosids</taxon>
        <taxon>fabids</taxon>
        <taxon>Celastrales</taxon>
        <taxon>Celastraceae</taxon>
        <taxon>Tripterygium</taxon>
    </lineage>
</organism>